<feature type="domain" description="Peptidase M43 pregnancy-associated plasma-A" evidence="11">
    <location>
        <begin position="197"/>
        <end position="283"/>
    </location>
</feature>
<evidence type="ECO:0000256" key="1">
    <source>
        <dbReference type="ARBA" id="ARBA00008721"/>
    </source>
</evidence>
<dbReference type="Gene3D" id="3.40.390.10">
    <property type="entry name" value="Collagenase (Catalytic Domain)"/>
    <property type="match status" value="1"/>
</dbReference>
<name>A0A074RPK2_9AGAM</name>
<evidence type="ECO:0000256" key="4">
    <source>
        <dbReference type="ARBA" id="ARBA00022729"/>
    </source>
</evidence>
<organism evidence="12 13">
    <name type="scientific">Rhizoctonia solani 123E</name>
    <dbReference type="NCBI Taxonomy" id="1423351"/>
    <lineage>
        <taxon>Eukaryota</taxon>
        <taxon>Fungi</taxon>
        <taxon>Dikarya</taxon>
        <taxon>Basidiomycota</taxon>
        <taxon>Agaricomycotina</taxon>
        <taxon>Agaricomycetes</taxon>
        <taxon>Cantharellales</taxon>
        <taxon>Ceratobasidiaceae</taxon>
        <taxon>Rhizoctonia</taxon>
    </lineage>
</organism>
<keyword evidence="8" id="KW-1015">Disulfide bond</keyword>
<accession>A0A074RPK2</accession>
<evidence type="ECO:0000256" key="6">
    <source>
        <dbReference type="ARBA" id="ARBA00022833"/>
    </source>
</evidence>
<keyword evidence="13" id="KW-1185">Reference proteome</keyword>
<dbReference type="PANTHER" id="PTHR47466:SF1">
    <property type="entry name" value="METALLOPROTEASE MEP1 (AFU_ORTHOLOGUE AFUA_1G07730)-RELATED"/>
    <property type="match status" value="1"/>
</dbReference>
<comment type="similarity">
    <text evidence="1">Belongs to the peptidase M43B family.</text>
</comment>
<feature type="signal peptide" evidence="10">
    <location>
        <begin position="1"/>
        <end position="19"/>
    </location>
</feature>
<dbReference type="PANTHER" id="PTHR47466">
    <property type="match status" value="1"/>
</dbReference>
<dbReference type="AlphaFoldDB" id="A0A074RPK2"/>
<gene>
    <name evidence="12" type="ORF">V565_110310</name>
</gene>
<keyword evidence="7 12" id="KW-0482">Metalloprotease</keyword>
<sequence>MLFSATFTILALSLTPALAESKFVRCGNTLTKEKIKAAEASFIARKKASKTSKLQVDFSTVIPVHWHTIQAGKSLEEGNIPVSQINDSIAVLNADYRSAGISFELLSNEYITNSTWFYFAGGDPEAAEFIYQSEMKQTLRQGDASTLNIYSSGLVNITTEGLLGYATLPADYQAAPVDDGVVLRYSTVPGGSFDGANLGKTLTHEVGHWLGLYHTFEGGCDGNGDGVLDTPAQLNSTKGCPSSPPDSCPGQPGRDPIHNFMDYSDDICLLEFTPGQIQRMQEQIVAYRGVSV</sequence>
<dbReference type="EMBL" id="AZST01000422">
    <property type="protein sequence ID" value="KEP49006.1"/>
    <property type="molecule type" value="Genomic_DNA"/>
</dbReference>
<evidence type="ECO:0000256" key="10">
    <source>
        <dbReference type="SAM" id="SignalP"/>
    </source>
</evidence>
<evidence type="ECO:0000256" key="8">
    <source>
        <dbReference type="ARBA" id="ARBA00023157"/>
    </source>
</evidence>
<dbReference type="InterPro" id="IPR008754">
    <property type="entry name" value="Peptidase_M43"/>
</dbReference>
<keyword evidence="2 12" id="KW-0645">Protease</keyword>
<evidence type="ECO:0000256" key="3">
    <source>
        <dbReference type="ARBA" id="ARBA00022723"/>
    </source>
</evidence>
<evidence type="ECO:0000256" key="9">
    <source>
        <dbReference type="SAM" id="MobiDB-lite"/>
    </source>
</evidence>
<dbReference type="MEROPS" id="M43.008"/>
<dbReference type="SUPFAM" id="SSF55486">
    <property type="entry name" value="Metalloproteases ('zincins'), catalytic domain"/>
    <property type="match status" value="1"/>
</dbReference>
<evidence type="ECO:0000256" key="7">
    <source>
        <dbReference type="ARBA" id="ARBA00023049"/>
    </source>
</evidence>
<comment type="caution">
    <text evidence="12">The sequence shown here is derived from an EMBL/GenBank/DDBJ whole genome shotgun (WGS) entry which is preliminary data.</text>
</comment>
<evidence type="ECO:0000313" key="13">
    <source>
        <dbReference type="Proteomes" id="UP000027456"/>
    </source>
</evidence>
<evidence type="ECO:0000313" key="12">
    <source>
        <dbReference type="EMBL" id="KEP49006.1"/>
    </source>
</evidence>
<dbReference type="Proteomes" id="UP000027456">
    <property type="component" value="Unassembled WGS sequence"/>
</dbReference>
<dbReference type="GO" id="GO:0008237">
    <property type="term" value="F:metallopeptidase activity"/>
    <property type="evidence" value="ECO:0007669"/>
    <property type="project" value="UniProtKB-KW"/>
</dbReference>
<dbReference type="STRING" id="1423351.A0A074RPK2"/>
<keyword evidence="3" id="KW-0479">Metal-binding</keyword>
<keyword evidence="4 10" id="KW-0732">Signal</keyword>
<dbReference type="OrthoDB" id="536211at2759"/>
<feature type="region of interest" description="Disordered" evidence="9">
    <location>
        <begin position="232"/>
        <end position="254"/>
    </location>
</feature>
<evidence type="ECO:0000256" key="2">
    <source>
        <dbReference type="ARBA" id="ARBA00022670"/>
    </source>
</evidence>
<proteinExistence type="inferred from homology"/>
<dbReference type="CDD" id="cd04275">
    <property type="entry name" value="ZnMc_pappalysin_like"/>
    <property type="match status" value="1"/>
</dbReference>
<protein>
    <submittedName>
        <fullName evidence="12">Extracellular metalloprotease</fullName>
    </submittedName>
</protein>
<dbReference type="HOGENOM" id="CLU_048726_1_0_1"/>
<evidence type="ECO:0000259" key="11">
    <source>
        <dbReference type="Pfam" id="PF05572"/>
    </source>
</evidence>
<keyword evidence="5" id="KW-0378">Hydrolase</keyword>
<dbReference type="Pfam" id="PF05572">
    <property type="entry name" value="Peptidase_M43"/>
    <property type="match status" value="1"/>
</dbReference>
<reference evidence="12 13" key="1">
    <citation type="submission" date="2013-12" db="EMBL/GenBank/DDBJ databases">
        <authorList>
            <person name="Cubeta M."/>
            <person name="Pakala S."/>
            <person name="Fedorova N."/>
            <person name="Thomas E."/>
            <person name="Dean R."/>
            <person name="Jabaji S."/>
            <person name="Neate S."/>
            <person name="Toda T."/>
            <person name="Tavantzis S."/>
            <person name="Vilgalys R."/>
            <person name="Bharathan N."/>
            <person name="Pakala S."/>
            <person name="Losada L.S."/>
            <person name="Zafar N."/>
            <person name="Nierman W."/>
        </authorList>
    </citation>
    <scope>NUCLEOTIDE SEQUENCE [LARGE SCALE GENOMIC DNA]</scope>
    <source>
        <strain evidence="12 13">123E</strain>
    </source>
</reference>
<feature type="chain" id="PRO_5001698077" evidence="10">
    <location>
        <begin position="20"/>
        <end position="292"/>
    </location>
</feature>
<dbReference type="InterPro" id="IPR024079">
    <property type="entry name" value="MetalloPept_cat_dom_sf"/>
</dbReference>
<dbReference type="GO" id="GO:0046872">
    <property type="term" value="F:metal ion binding"/>
    <property type="evidence" value="ECO:0007669"/>
    <property type="project" value="UniProtKB-KW"/>
</dbReference>
<evidence type="ECO:0000256" key="5">
    <source>
        <dbReference type="ARBA" id="ARBA00022801"/>
    </source>
</evidence>
<dbReference type="GO" id="GO:0006508">
    <property type="term" value="P:proteolysis"/>
    <property type="evidence" value="ECO:0007669"/>
    <property type="project" value="UniProtKB-KW"/>
</dbReference>
<keyword evidence="6" id="KW-0862">Zinc</keyword>